<proteinExistence type="predicted"/>
<organism evidence="1 2">
    <name type="scientific">Nocardioides scoriae</name>
    <dbReference type="NCBI Taxonomy" id="642780"/>
    <lineage>
        <taxon>Bacteria</taxon>
        <taxon>Bacillati</taxon>
        <taxon>Actinomycetota</taxon>
        <taxon>Actinomycetes</taxon>
        <taxon>Propionibacteriales</taxon>
        <taxon>Nocardioidaceae</taxon>
        <taxon>Nocardioides</taxon>
    </lineage>
</organism>
<dbReference type="PANTHER" id="PTHR43861:SF1">
    <property type="entry name" value="TRANS-ACONITATE 2-METHYLTRANSFERASE"/>
    <property type="match status" value="1"/>
</dbReference>
<dbReference type="OrthoDB" id="9797252at2"/>
<dbReference type="EMBL" id="LT629757">
    <property type="protein sequence ID" value="SDS47112.1"/>
    <property type="molecule type" value="Genomic_DNA"/>
</dbReference>
<keyword evidence="1" id="KW-0489">Methyltransferase</keyword>
<accession>A0A1H1SGN9</accession>
<keyword evidence="1" id="KW-0830">Ubiquinone</keyword>
<sequence>MTTATTPHAASVPAAFDEVAPTYDLMVALNPGYHSQLRASADVLVSQLPRPAGRPVRVADLGCGSGASTRALERALVAAGLDYEIIGVDGSAGMLEQARRKSWQGQVHFAQDDAEQLDPSTWDRAHLAGDGVLDGVFAAYLVRNVDRRDELLAGIVRLLVPGGAVVIHEYSVKESRVGRRVWDAVSWGVVVPLGLLTAPRSPIYRYLWRSVVDMDGTRELRSRMVAAGLVDVRSRSFGGWQRGVLHTFLGRTPR</sequence>
<dbReference type="AlphaFoldDB" id="A0A1H1SGN9"/>
<dbReference type="STRING" id="642780.SAMN04488570_1950"/>
<reference evidence="2" key="1">
    <citation type="submission" date="2016-10" db="EMBL/GenBank/DDBJ databases">
        <authorList>
            <person name="Varghese N."/>
            <person name="Submissions S."/>
        </authorList>
    </citation>
    <scope>NUCLEOTIDE SEQUENCE [LARGE SCALE GENOMIC DNA]</scope>
    <source>
        <strain evidence="2">DSM 22127</strain>
    </source>
</reference>
<dbReference type="CDD" id="cd02440">
    <property type="entry name" value="AdoMet_MTases"/>
    <property type="match status" value="1"/>
</dbReference>
<dbReference type="GO" id="GO:0008168">
    <property type="term" value="F:methyltransferase activity"/>
    <property type="evidence" value="ECO:0007669"/>
    <property type="project" value="UniProtKB-KW"/>
</dbReference>
<dbReference type="GO" id="GO:0032259">
    <property type="term" value="P:methylation"/>
    <property type="evidence" value="ECO:0007669"/>
    <property type="project" value="UniProtKB-KW"/>
</dbReference>
<gene>
    <name evidence="1" type="ORF">SAMN04488570_1950</name>
</gene>
<dbReference type="Proteomes" id="UP000198859">
    <property type="component" value="Chromosome I"/>
</dbReference>
<dbReference type="RefSeq" id="WP_091728941.1">
    <property type="nucleotide sequence ID" value="NZ_LT629757.1"/>
</dbReference>
<protein>
    <submittedName>
        <fullName evidence="1">Ubiquinone/menaquinone biosynthesis C-methylase UbiE</fullName>
    </submittedName>
</protein>
<evidence type="ECO:0000313" key="2">
    <source>
        <dbReference type="Proteomes" id="UP000198859"/>
    </source>
</evidence>
<dbReference type="InterPro" id="IPR029063">
    <property type="entry name" value="SAM-dependent_MTases_sf"/>
</dbReference>
<keyword evidence="1" id="KW-0808">Transferase</keyword>
<dbReference type="PANTHER" id="PTHR43861">
    <property type="entry name" value="TRANS-ACONITATE 2-METHYLTRANSFERASE-RELATED"/>
    <property type="match status" value="1"/>
</dbReference>
<dbReference type="SUPFAM" id="SSF53335">
    <property type="entry name" value="S-adenosyl-L-methionine-dependent methyltransferases"/>
    <property type="match status" value="1"/>
</dbReference>
<evidence type="ECO:0000313" key="1">
    <source>
        <dbReference type="EMBL" id="SDS47112.1"/>
    </source>
</evidence>
<keyword evidence="2" id="KW-1185">Reference proteome</keyword>
<dbReference type="Gene3D" id="3.40.50.150">
    <property type="entry name" value="Vaccinia Virus protein VP39"/>
    <property type="match status" value="1"/>
</dbReference>
<name>A0A1H1SGN9_9ACTN</name>
<dbReference type="Pfam" id="PF01209">
    <property type="entry name" value="Ubie_methyltran"/>
    <property type="match status" value="1"/>
</dbReference>